<dbReference type="GO" id="GO:0016491">
    <property type="term" value="F:oxidoreductase activity"/>
    <property type="evidence" value="ECO:0007669"/>
    <property type="project" value="InterPro"/>
</dbReference>
<evidence type="ECO:0000259" key="8">
    <source>
        <dbReference type="Pfam" id="PF01323"/>
    </source>
</evidence>
<dbReference type="GO" id="GO:0042597">
    <property type="term" value="C:periplasmic space"/>
    <property type="evidence" value="ECO:0007669"/>
    <property type="project" value="UniProtKB-SubCell"/>
</dbReference>
<name>A0A327WZ30_9GAMM</name>
<gene>
    <name evidence="9" type="ORF">B0I24_105212</name>
    <name evidence="10" type="ORF">CWE07_06695</name>
</gene>
<keyword evidence="5" id="KW-0574">Periplasm</keyword>
<keyword evidence="12" id="KW-1185">Reference proteome</keyword>
<dbReference type="PANTHER" id="PTHR35891:SF2">
    <property type="entry name" value="THIOL:DISULFIDE INTERCHANGE PROTEIN DSBA"/>
    <property type="match status" value="1"/>
</dbReference>
<dbReference type="EMBL" id="QLMD01000005">
    <property type="protein sequence ID" value="RAJ98459.1"/>
    <property type="molecule type" value="Genomic_DNA"/>
</dbReference>
<dbReference type="InterPro" id="IPR023205">
    <property type="entry name" value="DsbA/DsbL"/>
</dbReference>
<keyword evidence="3 5" id="KW-1015">Disulfide bond</keyword>
<dbReference type="Proteomes" id="UP000249203">
    <property type="component" value="Unassembled WGS sequence"/>
</dbReference>
<dbReference type="AlphaFoldDB" id="A0A327WZ30"/>
<feature type="disulfide bond" description="Redox-active" evidence="6">
    <location>
        <begin position="51"/>
        <end position="54"/>
    </location>
</feature>
<evidence type="ECO:0000313" key="9">
    <source>
        <dbReference type="EMBL" id="RAJ98459.1"/>
    </source>
</evidence>
<dbReference type="InterPro" id="IPR036249">
    <property type="entry name" value="Thioredoxin-like_sf"/>
</dbReference>
<comment type="subcellular location">
    <subcellularLocation>
        <location evidence="5">Periplasm</location>
    </subcellularLocation>
</comment>
<accession>A0A327WZ30</accession>
<keyword evidence="4" id="KW-0676">Redox-active center</keyword>
<protein>
    <recommendedName>
        <fullName evidence="5">Thiol:disulfide interchange protein</fullName>
    </recommendedName>
</protein>
<proteinExistence type="inferred from homology"/>
<dbReference type="PANTHER" id="PTHR35891">
    <property type="entry name" value="THIOL:DISULFIDE INTERCHANGE PROTEIN DSBA"/>
    <property type="match status" value="1"/>
</dbReference>
<dbReference type="InterPro" id="IPR050824">
    <property type="entry name" value="Thiol_disulfide_DsbA"/>
</dbReference>
<feature type="signal peptide" evidence="7">
    <location>
        <begin position="1"/>
        <end position="21"/>
    </location>
</feature>
<evidence type="ECO:0000256" key="1">
    <source>
        <dbReference type="ARBA" id="ARBA00005791"/>
    </source>
</evidence>
<reference evidence="9 11" key="2">
    <citation type="submission" date="2018-06" db="EMBL/GenBank/DDBJ databases">
        <title>Genomic Encyclopedia of Type Strains, Phase III (KMG-III): the genomes of soil and plant-associated and newly described type strains.</title>
        <authorList>
            <person name="Whitman W."/>
        </authorList>
    </citation>
    <scope>NUCLEOTIDE SEQUENCE [LARGE SCALE GENOMIC DNA]</scope>
    <source>
        <strain evidence="9 11">CGMCC 1.15366</strain>
    </source>
</reference>
<comment type="similarity">
    <text evidence="1">Belongs to the thioredoxin family. DsbA subfamily.</text>
</comment>
<dbReference type="CDD" id="cd03019">
    <property type="entry name" value="DsbA_DsbA"/>
    <property type="match status" value="1"/>
</dbReference>
<comment type="caution">
    <text evidence="9">The sequence shown here is derived from an EMBL/GenBank/DDBJ whole genome shotgun (WGS) entry which is preliminary data.</text>
</comment>
<organism evidence="9 11">
    <name type="scientific">Aliidiomarina maris</name>
    <dbReference type="NCBI Taxonomy" id="531312"/>
    <lineage>
        <taxon>Bacteria</taxon>
        <taxon>Pseudomonadati</taxon>
        <taxon>Pseudomonadota</taxon>
        <taxon>Gammaproteobacteria</taxon>
        <taxon>Alteromonadales</taxon>
        <taxon>Idiomarinaceae</taxon>
        <taxon>Aliidiomarina</taxon>
    </lineage>
</organism>
<evidence type="ECO:0000313" key="12">
    <source>
        <dbReference type="Proteomes" id="UP000287865"/>
    </source>
</evidence>
<dbReference type="RefSeq" id="WP_111569293.1">
    <property type="nucleotide sequence ID" value="NZ_PIPK01000005.1"/>
</dbReference>
<keyword evidence="2 7" id="KW-0732">Signal</keyword>
<feature type="chain" id="PRO_5016444530" description="Thiol:disulfide interchange protein" evidence="7">
    <location>
        <begin position="22"/>
        <end position="205"/>
    </location>
</feature>
<dbReference type="PIRSF" id="PIRSF001488">
    <property type="entry name" value="Tdi_protein"/>
    <property type="match status" value="1"/>
</dbReference>
<sequence>MRTLMFALTALLAFASTPVKAMEFVEGRHYQTLDTPRTDAPSITEFFSFYCASCYHHQAFNQMLEARWPGVLTKYHVSFLAPRNLGPEVQRAWAAAQLLEVDKEFAQVVFDRNFVARDQVASSTAMEAIFADLGVSAERLEQTMASFQVRSLSNRMAQAERRYQVSGTPTYVVNGRYVMDNRGFRNSSDFFADYLALAEYLLAKP</sequence>
<evidence type="ECO:0000256" key="5">
    <source>
        <dbReference type="PIRNR" id="PIRNR001488"/>
    </source>
</evidence>
<dbReference type="Pfam" id="PF01323">
    <property type="entry name" value="DSBA"/>
    <property type="match status" value="1"/>
</dbReference>
<evidence type="ECO:0000256" key="4">
    <source>
        <dbReference type="ARBA" id="ARBA00023284"/>
    </source>
</evidence>
<dbReference type="SUPFAM" id="SSF52833">
    <property type="entry name" value="Thioredoxin-like"/>
    <property type="match status" value="1"/>
</dbReference>
<evidence type="ECO:0000256" key="7">
    <source>
        <dbReference type="SAM" id="SignalP"/>
    </source>
</evidence>
<dbReference type="Proteomes" id="UP000287865">
    <property type="component" value="Unassembled WGS sequence"/>
</dbReference>
<evidence type="ECO:0000256" key="6">
    <source>
        <dbReference type="PIRSR" id="PIRSR001488-1"/>
    </source>
</evidence>
<evidence type="ECO:0000256" key="3">
    <source>
        <dbReference type="ARBA" id="ARBA00023157"/>
    </source>
</evidence>
<dbReference type="Gene3D" id="3.40.30.10">
    <property type="entry name" value="Glutaredoxin"/>
    <property type="match status" value="1"/>
</dbReference>
<dbReference type="EMBL" id="PIPK01000005">
    <property type="protein sequence ID" value="RUO24728.1"/>
    <property type="molecule type" value="Genomic_DNA"/>
</dbReference>
<reference evidence="10 12" key="1">
    <citation type="journal article" date="2018" name="Front. Microbiol.">
        <title>Genome-Based Analysis Reveals the Taxonomy and Diversity of the Family Idiomarinaceae.</title>
        <authorList>
            <person name="Liu Y."/>
            <person name="Lai Q."/>
            <person name="Shao Z."/>
        </authorList>
    </citation>
    <scope>NUCLEOTIDE SEQUENCE [LARGE SCALE GENOMIC DNA]</scope>
    <source>
        <strain evidence="10 12">CF12-14</strain>
    </source>
</reference>
<evidence type="ECO:0000313" key="11">
    <source>
        <dbReference type="Proteomes" id="UP000249203"/>
    </source>
</evidence>
<feature type="domain" description="DSBA-like thioredoxin" evidence="8">
    <location>
        <begin position="43"/>
        <end position="186"/>
    </location>
</feature>
<evidence type="ECO:0000313" key="10">
    <source>
        <dbReference type="EMBL" id="RUO24728.1"/>
    </source>
</evidence>
<dbReference type="OrthoDB" id="9784896at2"/>
<dbReference type="InterPro" id="IPR001853">
    <property type="entry name" value="DSBA-like_thioredoxin_dom"/>
</dbReference>
<evidence type="ECO:0000256" key="2">
    <source>
        <dbReference type="ARBA" id="ARBA00022729"/>
    </source>
</evidence>